<comment type="caution">
    <text evidence="4">The sequence shown here is derived from an EMBL/GenBank/DDBJ whole genome shotgun (WGS) entry which is preliminary data.</text>
</comment>
<gene>
    <name evidence="4" type="ORF">N1032_10450</name>
</gene>
<name>A0ABT2H2H5_9MICO</name>
<accession>A0ABT2H2H5</accession>
<dbReference type="InterPro" id="IPR000914">
    <property type="entry name" value="SBP_5_dom"/>
</dbReference>
<dbReference type="PANTHER" id="PTHR30290:SF38">
    <property type="entry name" value="D,D-DIPEPTIDE-BINDING PERIPLASMIC PROTEIN DDPA-RELATED"/>
    <property type="match status" value="1"/>
</dbReference>
<dbReference type="Proteomes" id="UP001165586">
    <property type="component" value="Unassembled WGS sequence"/>
</dbReference>
<dbReference type="Pfam" id="PF00496">
    <property type="entry name" value="SBP_bac_5"/>
    <property type="match status" value="1"/>
</dbReference>
<feature type="chain" id="PRO_5046703280" evidence="2">
    <location>
        <begin position="36"/>
        <end position="520"/>
    </location>
</feature>
<proteinExistence type="predicted"/>
<dbReference type="Gene3D" id="3.10.105.10">
    <property type="entry name" value="Dipeptide-binding Protein, Domain 3"/>
    <property type="match status" value="1"/>
</dbReference>
<evidence type="ECO:0000256" key="2">
    <source>
        <dbReference type="SAM" id="SignalP"/>
    </source>
</evidence>
<reference evidence="4" key="1">
    <citation type="submission" date="2022-08" db="EMBL/GenBank/DDBJ databases">
        <authorList>
            <person name="Deng Y."/>
            <person name="Han X.-F."/>
            <person name="Zhang Y.-Q."/>
        </authorList>
    </citation>
    <scope>NUCLEOTIDE SEQUENCE</scope>
    <source>
        <strain evidence="4">CPCC 203386</strain>
    </source>
</reference>
<feature type="domain" description="Solute-binding protein family 5" evidence="3">
    <location>
        <begin position="87"/>
        <end position="433"/>
    </location>
</feature>
<evidence type="ECO:0000259" key="3">
    <source>
        <dbReference type="Pfam" id="PF00496"/>
    </source>
</evidence>
<protein>
    <submittedName>
        <fullName evidence="4">ABC transporter substrate-binding protein</fullName>
    </submittedName>
</protein>
<dbReference type="PIRSF" id="PIRSF002741">
    <property type="entry name" value="MppA"/>
    <property type="match status" value="1"/>
</dbReference>
<dbReference type="EMBL" id="JANLCJ010000003">
    <property type="protein sequence ID" value="MCS5734158.1"/>
    <property type="molecule type" value="Genomic_DNA"/>
</dbReference>
<keyword evidence="5" id="KW-1185">Reference proteome</keyword>
<evidence type="ECO:0000313" key="5">
    <source>
        <dbReference type="Proteomes" id="UP001165586"/>
    </source>
</evidence>
<evidence type="ECO:0000256" key="1">
    <source>
        <dbReference type="ARBA" id="ARBA00022729"/>
    </source>
</evidence>
<sequence length="520" mass="55214">MSTTASRFAARAVRTAAIITAATLLVSGCAASSGASSGGDDAQPTTLRWAFSLPTSWDPVTSRTGNDINTVSLAYASLTQIDKDGNVLPSLAESWKYSDDGKNVTFTLRPDLVFTDGTPLDAEAVKAFFERGKTQEDSFLKDQLATVDTVSADSDVDVTLHLTGVDYQIPALVAGRTGAISSEKAATDDVAKLSTWPVGAGPFKITEFVPESHATFEKNPDYWDADNIHIDTFELSVAPDPATLVAGIQSGSFDVATLPAAKIDEAKASGLTVTVAPSLAVSDVSINANKAPFDDPKVVEAFRYAFDRQEFVDVITQGQGAPTSQPFPEGNPAYNPEVDELWSYDPDKAKQLLKDAGYGEGDLTIEITAASFSEQGAEIAQSQLAKIGVNSTISLVPPGSSTWQSEVYIAKNPQLAIDGTIGRETPVQNLLAVYGPQGIMNLSGPNASDAFLAALQKVRETPLDDPGYQAALQDAVKAGVEQSPTNYIYSSPWIIASSPKVSELNLLPSQFRWEDVTVTQ</sequence>
<dbReference type="PROSITE" id="PS51257">
    <property type="entry name" value="PROKAR_LIPOPROTEIN"/>
    <property type="match status" value="1"/>
</dbReference>
<dbReference type="PANTHER" id="PTHR30290">
    <property type="entry name" value="PERIPLASMIC BINDING COMPONENT OF ABC TRANSPORTER"/>
    <property type="match status" value="1"/>
</dbReference>
<dbReference type="RefSeq" id="WP_259539007.1">
    <property type="nucleotide sequence ID" value="NZ_JANLCJ010000003.1"/>
</dbReference>
<feature type="signal peptide" evidence="2">
    <location>
        <begin position="1"/>
        <end position="35"/>
    </location>
</feature>
<dbReference type="InterPro" id="IPR030678">
    <property type="entry name" value="Peptide/Ni-bd"/>
</dbReference>
<dbReference type="Gene3D" id="3.40.190.10">
    <property type="entry name" value="Periplasmic binding protein-like II"/>
    <property type="match status" value="1"/>
</dbReference>
<evidence type="ECO:0000313" key="4">
    <source>
        <dbReference type="EMBL" id="MCS5734158.1"/>
    </source>
</evidence>
<dbReference type="CDD" id="cd08496">
    <property type="entry name" value="PBP2_NikA_DppA_OppA_like_9"/>
    <property type="match status" value="1"/>
</dbReference>
<dbReference type="SUPFAM" id="SSF53850">
    <property type="entry name" value="Periplasmic binding protein-like II"/>
    <property type="match status" value="1"/>
</dbReference>
<keyword evidence="1 2" id="KW-0732">Signal</keyword>
<organism evidence="4 5">
    <name type="scientific">Herbiconiux daphne</name>
    <dbReference type="NCBI Taxonomy" id="2970914"/>
    <lineage>
        <taxon>Bacteria</taxon>
        <taxon>Bacillati</taxon>
        <taxon>Actinomycetota</taxon>
        <taxon>Actinomycetes</taxon>
        <taxon>Micrococcales</taxon>
        <taxon>Microbacteriaceae</taxon>
        <taxon>Herbiconiux</taxon>
    </lineage>
</organism>
<dbReference type="InterPro" id="IPR039424">
    <property type="entry name" value="SBP_5"/>
</dbReference>